<feature type="domain" description="Glycosyl hydrolase family 31 C-terminal" evidence="6">
    <location>
        <begin position="624"/>
        <end position="709"/>
    </location>
</feature>
<dbReference type="Pfam" id="PF17137">
    <property type="entry name" value="DUF5110"/>
    <property type="match status" value="1"/>
</dbReference>
<dbReference type="Gene3D" id="3.20.20.80">
    <property type="entry name" value="Glycosidases"/>
    <property type="match status" value="1"/>
</dbReference>
<dbReference type="Pfam" id="PF13802">
    <property type="entry name" value="Gal_mutarotas_2"/>
    <property type="match status" value="1"/>
</dbReference>
<dbReference type="InterPro" id="IPR000322">
    <property type="entry name" value="Glyco_hydro_31_TIM"/>
</dbReference>
<keyword evidence="2" id="KW-0326">Glycosidase</keyword>
<dbReference type="InterPro" id="IPR011013">
    <property type="entry name" value="Gal_mutarotase_sf_dom"/>
</dbReference>
<dbReference type="SUPFAM" id="SSF51445">
    <property type="entry name" value="(Trans)glycosidases"/>
    <property type="match status" value="1"/>
</dbReference>
<dbReference type="Proteomes" id="UP001266357">
    <property type="component" value="Unassembled WGS sequence"/>
</dbReference>
<dbReference type="RefSeq" id="WP_311580928.1">
    <property type="nucleotide sequence ID" value="NZ_JAVRIF010000004.1"/>
</dbReference>
<reference evidence="7 8" key="1">
    <citation type="submission" date="2023-09" db="EMBL/GenBank/DDBJ databases">
        <authorList>
            <person name="Rey-Velasco X."/>
        </authorList>
    </citation>
    <scope>NUCLEOTIDE SEQUENCE [LARGE SCALE GENOMIC DNA]</scope>
    <source>
        <strain evidence="7 8">W431</strain>
    </source>
</reference>
<dbReference type="SUPFAM" id="SSF51011">
    <property type="entry name" value="Glycosyl hydrolase domain"/>
    <property type="match status" value="1"/>
</dbReference>
<comment type="caution">
    <text evidence="7">The sequence shown here is derived from an EMBL/GenBank/DDBJ whole genome shotgun (WGS) entry which is preliminary data.</text>
</comment>
<evidence type="ECO:0000259" key="4">
    <source>
        <dbReference type="Pfam" id="PF13802"/>
    </source>
</evidence>
<sequence length="839" mass="95090">MIRKISMTGLLLAIYLVSGFSKGQTLPSNLNNPVENMMTASDKALVDNEQQLIKAPLKSPAERSGFTQLVDYQHHDNKLILTTEQGTISLEFVTENSVYVNYVLNDAQPLPSYLLDEKHNKKIVTTLENKEKSLTLTSGSATVVIDKSPVRLSFFHQNKLMLAEELGYFEQDTTQGFRFKLRPEEKLFGGGQRVLGMDRRGHRLPLYNQAHYGYQDHSEQMYFGLPGVMSSDKYILMFDNSAKAHLDLGASQSDILQFDSQAGRSAYLVAMSDSYQSLINHYTHATGKQPMPPIWALGSMASRFGYRSEAQAREVVAEYQRQQMPLDAIIFDLFWFGADVKGHMGNLDWDRTTFPTGEKMIEDFKATGINTILISEPFILTTSKNWQSGAENQAFAIDKAGKPVTFDFYFGNTSLVDVFSKNGQSWFWSFYQKQLDWGVAGFWGDLGEPEVHPQHAIHQLSDTGQHAYADEVHNVYGHQWAKTLFTGFREASPQQRPFIMMRSGFAGSQRYGMIPWTGDVSKTWQALSAQVELSLQMGLLGLGYTHSDLGGFVESEKFDEELYVRWLQFGAFQPVFRPHSQDATLPEPVFHGEEVSQLIKTALSWRYQLLPYNYSIAYQNHTQGTPLMRPRFFIDDANDENFLDTDAYLWGPNLLVVPVTEPGITQLEYTFPKGVWFDYWQDRKYSAGKQVLPVNKETIPVFVKAGAIIPHAPNMLNTQAYTGNDLVIHYWFDASAPQSSFQLYQDDGLSTQYLQGDFKQINFTAALNQEQVNFDINIENGEVKLKENKQLKIVVHNASHLENAYQGKKQLTSVYDSKLNTLTLDVTFTGTDIGLTFKP</sequence>
<gene>
    <name evidence="7" type="ORF">RM573_09685</name>
</gene>
<evidence type="ECO:0000259" key="6">
    <source>
        <dbReference type="Pfam" id="PF21365"/>
    </source>
</evidence>
<dbReference type="Pfam" id="PF01055">
    <property type="entry name" value="Glyco_hydro_31_2nd"/>
    <property type="match status" value="1"/>
</dbReference>
<dbReference type="InterPro" id="IPR048395">
    <property type="entry name" value="Glyco_hydro_31_C"/>
</dbReference>
<feature type="domain" description="Glycoside hydrolase family 31 N-terminal" evidence="4">
    <location>
        <begin position="87"/>
        <end position="247"/>
    </location>
</feature>
<dbReference type="InterPro" id="IPR017853">
    <property type="entry name" value="GH"/>
</dbReference>
<dbReference type="InterPro" id="IPR033403">
    <property type="entry name" value="DUF5110"/>
</dbReference>
<evidence type="ECO:0000259" key="3">
    <source>
        <dbReference type="Pfam" id="PF01055"/>
    </source>
</evidence>
<dbReference type="PANTHER" id="PTHR43863:SF2">
    <property type="entry name" value="MALTASE-GLUCOAMYLASE"/>
    <property type="match status" value="1"/>
</dbReference>
<dbReference type="CDD" id="cd14752">
    <property type="entry name" value="GH31_N"/>
    <property type="match status" value="1"/>
</dbReference>
<proteinExistence type="inferred from homology"/>
<evidence type="ECO:0000259" key="5">
    <source>
        <dbReference type="Pfam" id="PF17137"/>
    </source>
</evidence>
<feature type="domain" description="DUF5110" evidence="5">
    <location>
        <begin position="726"/>
        <end position="797"/>
    </location>
</feature>
<organism evidence="7 8">
    <name type="scientific">Thalassotalea castellviae</name>
    <dbReference type="NCBI Taxonomy" id="3075612"/>
    <lineage>
        <taxon>Bacteria</taxon>
        <taxon>Pseudomonadati</taxon>
        <taxon>Pseudomonadota</taxon>
        <taxon>Gammaproteobacteria</taxon>
        <taxon>Alteromonadales</taxon>
        <taxon>Colwelliaceae</taxon>
        <taxon>Thalassotalea</taxon>
    </lineage>
</organism>
<evidence type="ECO:0000256" key="1">
    <source>
        <dbReference type="ARBA" id="ARBA00007806"/>
    </source>
</evidence>
<keyword evidence="8" id="KW-1185">Reference proteome</keyword>
<evidence type="ECO:0000256" key="2">
    <source>
        <dbReference type="RuleBase" id="RU361185"/>
    </source>
</evidence>
<dbReference type="Gene3D" id="2.60.40.1760">
    <property type="entry name" value="glycosyl hydrolase (family 31)"/>
    <property type="match status" value="1"/>
</dbReference>
<dbReference type="EMBL" id="JAVRIF010000004">
    <property type="protein sequence ID" value="MDT0603864.1"/>
    <property type="molecule type" value="Genomic_DNA"/>
</dbReference>
<keyword evidence="2 7" id="KW-0378">Hydrolase</keyword>
<evidence type="ECO:0000313" key="7">
    <source>
        <dbReference type="EMBL" id="MDT0603864.1"/>
    </source>
</evidence>
<feature type="domain" description="Glycoside hydrolase family 31 TIM barrel" evidence="3">
    <location>
        <begin position="290"/>
        <end position="615"/>
    </location>
</feature>
<dbReference type="GO" id="GO:0016787">
    <property type="term" value="F:hydrolase activity"/>
    <property type="evidence" value="ECO:0007669"/>
    <property type="project" value="UniProtKB-KW"/>
</dbReference>
<protein>
    <submittedName>
        <fullName evidence="7">Glycoside hydrolase family 31 protein</fullName>
    </submittedName>
</protein>
<dbReference type="SUPFAM" id="SSF74650">
    <property type="entry name" value="Galactose mutarotase-like"/>
    <property type="match status" value="1"/>
</dbReference>
<dbReference type="InterPro" id="IPR013780">
    <property type="entry name" value="Glyco_hydro_b"/>
</dbReference>
<dbReference type="Gene3D" id="2.60.40.1180">
    <property type="entry name" value="Golgi alpha-mannosidase II"/>
    <property type="match status" value="2"/>
</dbReference>
<name>A0ABU3A112_9GAMM</name>
<dbReference type="InterPro" id="IPR051816">
    <property type="entry name" value="Glycosyl_Hydrolase_31"/>
</dbReference>
<comment type="similarity">
    <text evidence="1 2">Belongs to the glycosyl hydrolase 31 family.</text>
</comment>
<dbReference type="PANTHER" id="PTHR43863">
    <property type="entry name" value="HYDROLASE, PUTATIVE (AFU_ORTHOLOGUE AFUA_1G03140)-RELATED"/>
    <property type="match status" value="1"/>
</dbReference>
<dbReference type="Pfam" id="PF21365">
    <property type="entry name" value="Glyco_hydro_31_3rd"/>
    <property type="match status" value="1"/>
</dbReference>
<evidence type="ECO:0000313" key="8">
    <source>
        <dbReference type="Proteomes" id="UP001266357"/>
    </source>
</evidence>
<dbReference type="InterPro" id="IPR025887">
    <property type="entry name" value="Glyco_hydro_31_N_dom"/>
</dbReference>
<accession>A0ABU3A112</accession>